<dbReference type="STRING" id="28181.BEN30_05775"/>
<dbReference type="SUPFAM" id="SSF158791">
    <property type="entry name" value="MgtE N-terminal domain-like"/>
    <property type="match status" value="1"/>
</dbReference>
<protein>
    <recommendedName>
        <fullName evidence="4">Magnesium transporter MgtE intracellular domain-containing protein</fullName>
    </recommendedName>
</protein>
<comment type="caution">
    <text evidence="2">The sequence shown here is derived from an EMBL/GenBank/DDBJ whole genome shotgun (WGS) entry which is preliminary data.</text>
</comment>
<accession>A0A1E5QAC3</accession>
<sequence>MVIFFCTLTLTVRVGDIWDGFDSFFNGTVSVSSTEAIAQTAAQTPPTGASVPAPGAVPSELQVNDGGDADTGGGTSGGSGGGMSEEDRAAVAARMLADDPTLLTQSEIDLLQKLAERRVEIDSRGRELETREALLAAAESRIDQKISDFKALQATIESLIKTYDDQQDAKLMSLVKIYESMKPKDAALIFEDLEMDVLLQVAERMKERSLAPIMAKMNPVRAREVTVELNALRKLPEPGAVGG</sequence>
<dbReference type="EMBL" id="MCGG01000011">
    <property type="protein sequence ID" value="OEJ68739.1"/>
    <property type="molecule type" value="Genomic_DNA"/>
</dbReference>
<proteinExistence type="predicted"/>
<name>A0A1E5QAC3_9PROT</name>
<evidence type="ECO:0008006" key="4">
    <source>
        <dbReference type="Google" id="ProtNLM"/>
    </source>
</evidence>
<evidence type="ECO:0000313" key="3">
    <source>
        <dbReference type="Proteomes" id="UP000095347"/>
    </source>
</evidence>
<gene>
    <name evidence="2" type="ORF">BEN30_05775</name>
</gene>
<feature type="region of interest" description="Disordered" evidence="1">
    <location>
        <begin position="40"/>
        <end position="87"/>
    </location>
</feature>
<feature type="compositionally biased region" description="Gly residues" evidence="1">
    <location>
        <begin position="69"/>
        <end position="83"/>
    </location>
</feature>
<keyword evidence="3" id="KW-1185">Reference proteome</keyword>
<dbReference type="AlphaFoldDB" id="A0A1E5QAC3"/>
<evidence type="ECO:0000256" key="1">
    <source>
        <dbReference type="SAM" id="MobiDB-lite"/>
    </source>
</evidence>
<dbReference type="Proteomes" id="UP000095347">
    <property type="component" value="Unassembled WGS sequence"/>
</dbReference>
<organism evidence="2 3">
    <name type="scientific">Magnetovibrio blakemorei</name>
    <dbReference type="NCBI Taxonomy" id="28181"/>
    <lineage>
        <taxon>Bacteria</taxon>
        <taxon>Pseudomonadati</taxon>
        <taxon>Pseudomonadota</taxon>
        <taxon>Alphaproteobacteria</taxon>
        <taxon>Rhodospirillales</taxon>
        <taxon>Magnetovibrionaceae</taxon>
        <taxon>Magnetovibrio</taxon>
    </lineage>
</organism>
<evidence type="ECO:0000313" key="2">
    <source>
        <dbReference type="EMBL" id="OEJ68739.1"/>
    </source>
</evidence>
<reference evidence="3" key="1">
    <citation type="submission" date="2016-07" db="EMBL/GenBank/DDBJ databases">
        <authorList>
            <person name="Florea S."/>
            <person name="Webb J.S."/>
            <person name="Jaromczyk J."/>
            <person name="Schardl C.L."/>
        </authorList>
    </citation>
    <scope>NUCLEOTIDE SEQUENCE [LARGE SCALE GENOMIC DNA]</scope>
    <source>
        <strain evidence="3">MV-1</strain>
    </source>
</reference>